<accession>A0A7E4VSX9</accession>
<evidence type="ECO:0000256" key="3">
    <source>
        <dbReference type="ARBA" id="ARBA00022989"/>
    </source>
</evidence>
<keyword evidence="3 5" id="KW-1133">Transmembrane helix</keyword>
<name>A0A7E4VSX9_PANRE</name>
<keyword evidence="4 5" id="KW-0472">Membrane</keyword>
<feature type="transmembrane region" description="Helical" evidence="5">
    <location>
        <begin position="213"/>
        <end position="236"/>
    </location>
</feature>
<sequence length="307" mass="35780">MQLPAIFERICATVFYKTYLNWKCYETLFSVFIAWVLVINICYDVIPMPITIGYAIIGVANFVIIPLYILLFRVNFNRYKNKSQNLAERYQVFQNVESLYPLAWTVVVEVIHNMETLAGAFVYGFFVQPSGSNVNEVLLNSIFNLVREWVLVINICYDVIPMPISFAYVVIGIANVIIVPLYIILFWINFNRYKNKSQSLTERYQVFQNVESLYPLAWTVAVEVVHNIYTVAAVLVVNIVVKPSNNASYYVCMDSVSYLTREIILLAYCIPFLVYSKERRKAQFINKVNAENQNVNMLYFKQLKEQW</sequence>
<dbReference type="WBParaSite" id="Pan_g3043.t1">
    <property type="protein sequence ID" value="Pan_g3043.t1"/>
    <property type="gene ID" value="Pan_g3043"/>
</dbReference>
<dbReference type="InterPro" id="IPR052854">
    <property type="entry name" value="Serpentine_rcpt_epsilon"/>
</dbReference>
<reference evidence="7" key="2">
    <citation type="submission" date="2020-10" db="UniProtKB">
        <authorList>
            <consortium name="WormBaseParasite"/>
        </authorList>
    </citation>
    <scope>IDENTIFICATION</scope>
</reference>
<evidence type="ECO:0000256" key="1">
    <source>
        <dbReference type="ARBA" id="ARBA00004141"/>
    </source>
</evidence>
<comment type="subcellular location">
    <subcellularLocation>
        <location evidence="1">Membrane</location>
        <topology evidence="1">Multi-pass membrane protein</topology>
    </subcellularLocation>
</comment>
<evidence type="ECO:0000256" key="5">
    <source>
        <dbReference type="SAM" id="Phobius"/>
    </source>
</evidence>
<evidence type="ECO:0000313" key="7">
    <source>
        <dbReference type="WBParaSite" id="Pan_g3043.t1"/>
    </source>
</evidence>
<dbReference type="AlphaFoldDB" id="A0A7E4VSX9"/>
<protein>
    <submittedName>
        <fullName evidence="7">Serpentine Receptor, class E (Epsilon)</fullName>
    </submittedName>
</protein>
<dbReference type="PANTHER" id="PTHR47518:SF11">
    <property type="entry name" value="SERPENTINE RECEPTOR, CLASS E (EPSILON)-RELATED"/>
    <property type="match status" value="1"/>
</dbReference>
<dbReference type="PANTHER" id="PTHR47518">
    <property type="entry name" value="SERPENTINE RECEPTOR CLASS EPSILON-13-RELATED"/>
    <property type="match status" value="1"/>
</dbReference>
<dbReference type="InterPro" id="IPR019408">
    <property type="entry name" value="7TM_GPCR_serpentine_rcpt_Srab"/>
</dbReference>
<evidence type="ECO:0000313" key="6">
    <source>
        <dbReference type="Proteomes" id="UP000492821"/>
    </source>
</evidence>
<dbReference type="GO" id="GO:0016020">
    <property type="term" value="C:membrane"/>
    <property type="evidence" value="ECO:0007669"/>
    <property type="project" value="UniProtKB-SubCell"/>
</dbReference>
<feature type="transmembrane region" description="Helical" evidence="5">
    <location>
        <begin position="27"/>
        <end position="46"/>
    </location>
</feature>
<feature type="transmembrane region" description="Helical" evidence="5">
    <location>
        <begin position="166"/>
        <end position="188"/>
    </location>
</feature>
<evidence type="ECO:0000256" key="4">
    <source>
        <dbReference type="ARBA" id="ARBA00023136"/>
    </source>
</evidence>
<keyword evidence="2 5" id="KW-0812">Transmembrane</keyword>
<reference evidence="6" key="1">
    <citation type="journal article" date="2013" name="Genetics">
        <title>The draft genome and transcriptome of Panagrellus redivivus are shaped by the harsh demands of a free-living lifestyle.</title>
        <authorList>
            <person name="Srinivasan J."/>
            <person name="Dillman A.R."/>
            <person name="Macchietto M.G."/>
            <person name="Heikkinen L."/>
            <person name="Lakso M."/>
            <person name="Fracchia K.M."/>
            <person name="Antoshechkin I."/>
            <person name="Mortazavi A."/>
            <person name="Wong G."/>
            <person name="Sternberg P.W."/>
        </authorList>
    </citation>
    <scope>NUCLEOTIDE SEQUENCE [LARGE SCALE GENOMIC DNA]</scope>
    <source>
        <strain evidence="6">MT8872</strain>
    </source>
</reference>
<keyword evidence="6" id="KW-1185">Reference proteome</keyword>
<proteinExistence type="predicted"/>
<dbReference type="Pfam" id="PF10292">
    <property type="entry name" value="7TM_GPCR_Srab"/>
    <property type="match status" value="1"/>
</dbReference>
<evidence type="ECO:0000256" key="2">
    <source>
        <dbReference type="ARBA" id="ARBA00022692"/>
    </source>
</evidence>
<dbReference type="Proteomes" id="UP000492821">
    <property type="component" value="Unassembled WGS sequence"/>
</dbReference>
<organism evidence="6 7">
    <name type="scientific">Panagrellus redivivus</name>
    <name type="common">Microworm</name>
    <dbReference type="NCBI Taxonomy" id="6233"/>
    <lineage>
        <taxon>Eukaryota</taxon>
        <taxon>Metazoa</taxon>
        <taxon>Ecdysozoa</taxon>
        <taxon>Nematoda</taxon>
        <taxon>Chromadorea</taxon>
        <taxon>Rhabditida</taxon>
        <taxon>Tylenchina</taxon>
        <taxon>Panagrolaimomorpha</taxon>
        <taxon>Panagrolaimoidea</taxon>
        <taxon>Panagrolaimidae</taxon>
        <taxon>Panagrellus</taxon>
    </lineage>
</organism>
<feature type="transmembrane region" description="Helical" evidence="5">
    <location>
        <begin position="52"/>
        <end position="72"/>
    </location>
</feature>